<gene>
    <name evidence="2" type="ORF">DKG75_14830</name>
</gene>
<dbReference type="Pfam" id="PF05099">
    <property type="entry name" value="TerB"/>
    <property type="match status" value="1"/>
</dbReference>
<dbReference type="Gene3D" id="1.10.3680.10">
    <property type="entry name" value="TerB-like"/>
    <property type="match status" value="1"/>
</dbReference>
<dbReference type="EMBL" id="QGLF01000004">
    <property type="protein sequence ID" value="PWR19736.1"/>
    <property type="molecule type" value="Genomic_DNA"/>
</dbReference>
<reference evidence="3" key="1">
    <citation type="submission" date="2018-05" db="EMBL/GenBank/DDBJ databases">
        <title>Zavarzinia sp. HR-AS.</title>
        <authorList>
            <person name="Lee Y."/>
            <person name="Jeon C.O."/>
        </authorList>
    </citation>
    <scope>NUCLEOTIDE SEQUENCE [LARGE SCALE GENOMIC DNA]</scope>
    <source>
        <strain evidence="3">DSM 1231</strain>
    </source>
</reference>
<evidence type="ECO:0000313" key="2">
    <source>
        <dbReference type="EMBL" id="PWR19736.1"/>
    </source>
</evidence>
<dbReference type="InterPro" id="IPR007791">
    <property type="entry name" value="DjlA_N"/>
</dbReference>
<protein>
    <submittedName>
        <fullName evidence="2">TerB family tellurite resistance protein</fullName>
    </submittedName>
</protein>
<evidence type="ECO:0000313" key="3">
    <source>
        <dbReference type="Proteomes" id="UP000246077"/>
    </source>
</evidence>
<dbReference type="Proteomes" id="UP000246077">
    <property type="component" value="Unassembled WGS sequence"/>
</dbReference>
<name>A0A317E0T5_9PROT</name>
<evidence type="ECO:0000259" key="1">
    <source>
        <dbReference type="Pfam" id="PF05099"/>
    </source>
</evidence>
<feature type="domain" description="Co-chaperone DjlA N-terminal" evidence="1">
    <location>
        <begin position="29"/>
        <end position="144"/>
    </location>
</feature>
<dbReference type="OrthoDB" id="5402150at2"/>
<dbReference type="InterPro" id="IPR029024">
    <property type="entry name" value="TerB-like"/>
</dbReference>
<proteinExistence type="predicted"/>
<accession>A0A317E0T5</accession>
<comment type="caution">
    <text evidence="2">The sequence shown here is derived from an EMBL/GenBank/DDBJ whole genome shotgun (WGS) entry which is preliminary data.</text>
</comment>
<dbReference type="CDD" id="cd07313">
    <property type="entry name" value="terB_like_2"/>
    <property type="match status" value="1"/>
</dbReference>
<dbReference type="SUPFAM" id="SSF158682">
    <property type="entry name" value="TerB-like"/>
    <property type="match status" value="1"/>
</dbReference>
<keyword evidence="3" id="KW-1185">Reference proteome</keyword>
<dbReference type="AlphaFoldDB" id="A0A317E0T5"/>
<sequence length="155" mass="17258">MIGKRVLDRLLSFLKGGDAPEKAGSDLALAAAVLLLEAAAMDDSIDPAETDKVEGLLIRHFDLDPAGARAVMETAAKRRAESTQLLRFTRRIKDGMDAAERERLIEWLWDVIYADGKEHDMEANLMRRIAGLIYVDDAISGQARKRVRRRLGLEA</sequence>
<organism evidence="2 3">
    <name type="scientific">Zavarzinia compransoris</name>
    <dbReference type="NCBI Taxonomy" id="1264899"/>
    <lineage>
        <taxon>Bacteria</taxon>
        <taxon>Pseudomonadati</taxon>
        <taxon>Pseudomonadota</taxon>
        <taxon>Alphaproteobacteria</taxon>
        <taxon>Rhodospirillales</taxon>
        <taxon>Zavarziniaceae</taxon>
        <taxon>Zavarzinia</taxon>
    </lineage>
</organism>